<gene>
    <name evidence="1" type="ORF">J2S37_002777</name>
</gene>
<dbReference type="RefSeq" id="WP_277103728.1">
    <property type="nucleotide sequence ID" value="NZ_BAAAJS010000053.1"/>
</dbReference>
<sequence>MTIVTLPDKNIARVNAMETHAIVDTPSFNELLQAFDTIAAQQKRFGTSYLTLEFLPQMLYTSGHAVDYNGFDRNFKAAHEHDDDAYDLWCYHNAQKAFSDPAHTVAWDELHEGLPATDEDVATLARIYDNLDELCDPVHIVLAIPTHNPTDFLACLPNGYFSADLSPFHNVTIIERLTKKYGLKLLGMGASTLAFRRLPDCGLNVAGVVADMKHIYGNTTSPYWAKVAEGIEKTGLVLLCYATFWE</sequence>
<comment type="caution">
    <text evidence="1">The sequence shown here is derived from an EMBL/GenBank/DDBJ whole genome shotgun (WGS) entry which is preliminary data.</text>
</comment>
<accession>A0ABU2BFS1</accession>
<organism evidence="1 2">
    <name type="scientific">Corynebacterium felinum</name>
    <dbReference type="NCBI Taxonomy" id="131318"/>
    <lineage>
        <taxon>Bacteria</taxon>
        <taxon>Bacillati</taxon>
        <taxon>Actinomycetota</taxon>
        <taxon>Actinomycetes</taxon>
        <taxon>Mycobacteriales</taxon>
        <taxon>Corynebacteriaceae</taxon>
        <taxon>Corynebacterium</taxon>
    </lineage>
</organism>
<keyword evidence="2" id="KW-1185">Reference proteome</keyword>
<protein>
    <submittedName>
        <fullName evidence="1">Uncharacterized protein</fullName>
    </submittedName>
</protein>
<name>A0ABU2BFS1_9CORY</name>
<evidence type="ECO:0000313" key="2">
    <source>
        <dbReference type="Proteomes" id="UP001183619"/>
    </source>
</evidence>
<proteinExistence type="predicted"/>
<dbReference type="EMBL" id="JAVDYF010000001">
    <property type="protein sequence ID" value="MDR7356239.1"/>
    <property type="molecule type" value="Genomic_DNA"/>
</dbReference>
<dbReference type="Proteomes" id="UP001183619">
    <property type="component" value="Unassembled WGS sequence"/>
</dbReference>
<reference evidence="1 2" key="1">
    <citation type="submission" date="2023-07" db="EMBL/GenBank/DDBJ databases">
        <title>Sequencing the genomes of 1000 actinobacteria strains.</title>
        <authorList>
            <person name="Klenk H.-P."/>
        </authorList>
    </citation>
    <scope>NUCLEOTIDE SEQUENCE [LARGE SCALE GENOMIC DNA]</scope>
    <source>
        <strain evidence="1 2">DSM 44508</strain>
    </source>
</reference>
<evidence type="ECO:0000313" key="1">
    <source>
        <dbReference type="EMBL" id="MDR7356239.1"/>
    </source>
</evidence>